<dbReference type="InterPro" id="IPR000073">
    <property type="entry name" value="AB_hydrolase_1"/>
</dbReference>
<dbReference type="KEGG" id="bsb:Bresu_0923"/>
<keyword evidence="4" id="KW-1185">Reference proteome</keyword>
<dbReference type="InParanoid" id="D9QN35"/>
<dbReference type="eggNOG" id="COG0657">
    <property type="taxonomic scope" value="Bacteria"/>
</dbReference>
<dbReference type="BioCyc" id="BSUB633149:G1GM8-923-MONOMER"/>
<dbReference type="PANTHER" id="PTHR48081">
    <property type="entry name" value="AB HYDROLASE SUPERFAMILY PROTEIN C4A8.06C"/>
    <property type="match status" value="1"/>
</dbReference>
<gene>
    <name evidence="3" type="ordered locus">Bresu_0923</name>
</gene>
<dbReference type="Pfam" id="PF12697">
    <property type="entry name" value="Abhydrolase_6"/>
    <property type="match status" value="1"/>
</dbReference>
<dbReference type="Gene3D" id="3.40.50.1820">
    <property type="entry name" value="alpha/beta hydrolase"/>
    <property type="match status" value="1"/>
</dbReference>
<sequence>MTDKPPSSSPEWLEAEYNNRAAVPDHPVLMGRWKAAAEAARAAHPPTTVAYGLGDREVMDLFEAGPDAPIVVFIHGGYWQALDKDWFSGLAPAFLAHGVSLAVPSYDLCPNVRLGAIVRQMEAVADLIRARGGRRPVVFGHSAGGHLAACLLSQGRASAAVAISGVFDLAPLIPTSINAALRLDAREAAALSPIHWPAPDGSTPGGTVLDCVVGGAETSEFIRQSRAMADHWGGKGVETRFEAPPGLNHFTVLEPLTDPDNALVRRIVDLARAG</sequence>
<dbReference type="RefSeq" id="WP_013268339.1">
    <property type="nucleotide sequence ID" value="NC_014375.1"/>
</dbReference>
<reference evidence="4" key="1">
    <citation type="journal article" date="2011" name="J. Bacteriol.">
        <title>Genome sequences of eight morphologically diverse alphaproteobacteria.</title>
        <authorList>
            <consortium name="US DOE Joint Genome Institute"/>
            <person name="Brown P.J."/>
            <person name="Kysela D.T."/>
            <person name="Buechlein A."/>
            <person name="Hemmerich C."/>
            <person name="Brun Y.V."/>
        </authorList>
    </citation>
    <scope>NUCLEOTIDE SEQUENCE [LARGE SCALE GENOMIC DNA]</scope>
    <source>
        <strain evidence="4">ATCC 15264 / DSM 4735 / LMG 14903 / NBRC 16000 / CB 81</strain>
    </source>
</reference>
<organism evidence="3 4">
    <name type="scientific">Brevundimonas subvibrioides (strain ATCC 15264 / DSM 4735 / LMG 14903 / NBRC 16000 / CB 81)</name>
    <name type="common">Caulobacter subvibrioides</name>
    <dbReference type="NCBI Taxonomy" id="633149"/>
    <lineage>
        <taxon>Bacteria</taxon>
        <taxon>Pseudomonadati</taxon>
        <taxon>Pseudomonadota</taxon>
        <taxon>Alphaproteobacteria</taxon>
        <taxon>Caulobacterales</taxon>
        <taxon>Caulobacteraceae</taxon>
        <taxon>Brevundimonas</taxon>
    </lineage>
</organism>
<evidence type="ECO:0000256" key="1">
    <source>
        <dbReference type="ARBA" id="ARBA00022801"/>
    </source>
</evidence>
<accession>D9QN35</accession>
<dbReference type="HOGENOM" id="CLU_012494_4_7_5"/>
<dbReference type="InterPro" id="IPR029058">
    <property type="entry name" value="AB_hydrolase_fold"/>
</dbReference>
<dbReference type="SUPFAM" id="SSF53474">
    <property type="entry name" value="alpha/beta-Hydrolases"/>
    <property type="match status" value="1"/>
</dbReference>
<dbReference type="EMBL" id="CP002102">
    <property type="protein sequence ID" value="ADL00236.1"/>
    <property type="molecule type" value="Genomic_DNA"/>
</dbReference>
<dbReference type="PANTHER" id="PTHR48081:SF33">
    <property type="entry name" value="KYNURENINE FORMAMIDASE"/>
    <property type="match status" value="1"/>
</dbReference>
<dbReference type="GO" id="GO:0016787">
    <property type="term" value="F:hydrolase activity"/>
    <property type="evidence" value="ECO:0007669"/>
    <property type="project" value="UniProtKB-KW"/>
</dbReference>
<dbReference type="AlphaFoldDB" id="D9QN35"/>
<proteinExistence type="predicted"/>
<keyword evidence="1" id="KW-0378">Hydrolase</keyword>
<name>D9QN35_BRESC</name>
<evidence type="ECO:0000259" key="2">
    <source>
        <dbReference type="Pfam" id="PF12697"/>
    </source>
</evidence>
<dbReference type="STRING" id="633149.Bresu_0923"/>
<evidence type="ECO:0000313" key="3">
    <source>
        <dbReference type="EMBL" id="ADL00236.1"/>
    </source>
</evidence>
<dbReference type="Proteomes" id="UP000002696">
    <property type="component" value="Chromosome"/>
</dbReference>
<protein>
    <recommendedName>
        <fullName evidence="2">AB hydrolase-1 domain-containing protein</fullName>
    </recommendedName>
</protein>
<evidence type="ECO:0000313" key="4">
    <source>
        <dbReference type="Proteomes" id="UP000002696"/>
    </source>
</evidence>
<dbReference type="InterPro" id="IPR050300">
    <property type="entry name" value="GDXG_lipolytic_enzyme"/>
</dbReference>
<feature type="domain" description="AB hydrolase-1" evidence="2">
    <location>
        <begin position="71"/>
        <end position="235"/>
    </location>
</feature>